<evidence type="ECO:0000256" key="2">
    <source>
        <dbReference type="SAM" id="SignalP"/>
    </source>
</evidence>
<feature type="signal peptide" evidence="2">
    <location>
        <begin position="1"/>
        <end position="21"/>
    </location>
</feature>
<sequence>MLVTCRALKTAGWLAMASAFASIPLTYASFRLDGGADPVTNAIQIAIQLVGMTLFVAITLLLRRLLNARFGFHDADRSIDLMVMANVVASIASVVALCFPQWKEMLGGASLVIVVFQGIVQVRFGLRLLRLQDDLDGMLRPFCYLNVATGVCIASLVLIVVGVVVSAIADLMLGTIFFHLAKLEREPDSRGTGAQP</sequence>
<feature type="transmembrane region" description="Helical" evidence="1">
    <location>
        <begin position="147"/>
        <end position="180"/>
    </location>
</feature>
<feature type="chain" id="PRO_5002631990" description="Transmembrane protein" evidence="2">
    <location>
        <begin position="22"/>
        <end position="196"/>
    </location>
</feature>
<keyword evidence="4" id="KW-1185">Reference proteome</keyword>
<dbReference type="Proteomes" id="UP000006732">
    <property type="component" value="Chromosome"/>
</dbReference>
<organism evidence="3 4">
    <name type="scientific">Pelobacter propionicus (strain DSM 2379 / NBRC 103807 / OttBd1)</name>
    <dbReference type="NCBI Taxonomy" id="338966"/>
    <lineage>
        <taxon>Bacteria</taxon>
        <taxon>Pseudomonadati</taxon>
        <taxon>Thermodesulfobacteriota</taxon>
        <taxon>Desulfuromonadia</taxon>
        <taxon>Desulfuromonadales</taxon>
        <taxon>Desulfuromonadaceae</taxon>
        <taxon>Pelobacter</taxon>
    </lineage>
</organism>
<dbReference type="HOGENOM" id="CLU_1432690_0_0_7"/>
<dbReference type="AlphaFoldDB" id="A1AMI9"/>
<proteinExistence type="predicted"/>
<feature type="transmembrane region" description="Helical" evidence="1">
    <location>
        <begin position="108"/>
        <end position="126"/>
    </location>
</feature>
<gene>
    <name evidence="3" type="ordered locus">Ppro_0930</name>
</gene>
<keyword evidence="1" id="KW-1133">Transmembrane helix</keyword>
<protein>
    <recommendedName>
        <fullName evidence="5">Transmembrane protein</fullName>
    </recommendedName>
</protein>
<feature type="transmembrane region" description="Helical" evidence="1">
    <location>
        <begin position="42"/>
        <end position="62"/>
    </location>
</feature>
<reference evidence="3 4" key="1">
    <citation type="submission" date="2006-10" db="EMBL/GenBank/DDBJ databases">
        <title>Complete sequence of chromosome of Pelobacter propionicus DSM 2379.</title>
        <authorList>
            <consortium name="US DOE Joint Genome Institute"/>
            <person name="Copeland A."/>
            <person name="Lucas S."/>
            <person name="Lapidus A."/>
            <person name="Barry K."/>
            <person name="Detter J.C."/>
            <person name="Glavina del Rio T."/>
            <person name="Hammon N."/>
            <person name="Israni S."/>
            <person name="Dalin E."/>
            <person name="Tice H."/>
            <person name="Pitluck S."/>
            <person name="Saunders E."/>
            <person name="Brettin T."/>
            <person name="Bruce D."/>
            <person name="Han C."/>
            <person name="Tapia R."/>
            <person name="Schmutz J."/>
            <person name="Larimer F."/>
            <person name="Land M."/>
            <person name="Hauser L."/>
            <person name="Kyrpides N."/>
            <person name="Kim E."/>
            <person name="Lovley D."/>
            <person name="Richardson P."/>
        </authorList>
    </citation>
    <scope>NUCLEOTIDE SEQUENCE [LARGE SCALE GENOMIC DNA]</scope>
    <source>
        <strain evidence="4">DSM 2379 / NBRC 103807 / OttBd1</strain>
    </source>
</reference>
<evidence type="ECO:0008006" key="5">
    <source>
        <dbReference type="Google" id="ProtNLM"/>
    </source>
</evidence>
<keyword evidence="1" id="KW-0472">Membrane</keyword>
<evidence type="ECO:0000313" key="3">
    <source>
        <dbReference type="EMBL" id="ABK98559.1"/>
    </source>
</evidence>
<dbReference type="STRING" id="338966.Ppro_0930"/>
<name>A1AMI9_PELPD</name>
<evidence type="ECO:0000313" key="4">
    <source>
        <dbReference type="Proteomes" id="UP000006732"/>
    </source>
</evidence>
<evidence type="ECO:0000256" key="1">
    <source>
        <dbReference type="SAM" id="Phobius"/>
    </source>
</evidence>
<feature type="transmembrane region" description="Helical" evidence="1">
    <location>
        <begin position="83"/>
        <end position="102"/>
    </location>
</feature>
<dbReference type="eggNOG" id="ENOG502ZDCN">
    <property type="taxonomic scope" value="Bacteria"/>
</dbReference>
<dbReference type="KEGG" id="ppd:Ppro_0930"/>
<keyword evidence="2" id="KW-0732">Signal</keyword>
<keyword evidence="1" id="KW-0812">Transmembrane</keyword>
<dbReference type="EMBL" id="CP000482">
    <property type="protein sequence ID" value="ABK98559.1"/>
    <property type="molecule type" value="Genomic_DNA"/>
</dbReference>
<accession>A1AMI9</accession>
<feature type="transmembrane region" description="Helical" evidence="1">
    <location>
        <begin position="12"/>
        <end position="30"/>
    </location>
</feature>